<dbReference type="InterPro" id="IPR027165">
    <property type="entry name" value="CND3"/>
</dbReference>
<gene>
    <name evidence="2" type="ORF">BgAZ_305440</name>
</gene>
<feature type="region of interest" description="Disordered" evidence="1">
    <location>
        <begin position="85"/>
        <end position="107"/>
    </location>
</feature>
<evidence type="ECO:0000313" key="3">
    <source>
        <dbReference type="Proteomes" id="UP001230268"/>
    </source>
</evidence>
<organism evidence="2 3">
    <name type="scientific">Babesia gibsoni</name>
    <dbReference type="NCBI Taxonomy" id="33632"/>
    <lineage>
        <taxon>Eukaryota</taxon>
        <taxon>Sar</taxon>
        <taxon>Alveolata</taxon>
        <taxon>Apicomplexa</taxon>
        <taxon>Aconoidasida</taxon>
        <taxon>Piroplasmida</taxon>
        <taxon>Babesiidae</taxon>
        <taxon>Babesia</taxon>
    </lineage>
</organism>
<feature type="region of interest" description="Disordered" evidence="1">
    <location>
        <begin position="1"/>
        <end position="61"/>
    </location>
</feature>
<sequence length="1412" mass="158807">MAPKTPRGAGKAAAPKKGAAAKNQPKEDSSDNAESPKVVNKKAAANKGAPPKAVDGDNADLKKEGMVVRRTASTVTAAAAAVAPKDLDGKPKGGGKRSVSNASGAPLSSRTVSVAASQASIQYENSNLHVFDDCKPQLRQKLDIYRTAYLKCLDRLFEDEITASVALPIMFVPLKELLELMNADNDGGKLIERFMEYAFNDFMLCVCFIAKAKSASASGLKVEPLIEFLYTHSMHIEYMVEHLAEIKTMRQFPEKGVTPAKPKMVLNVWDKLLGLVLAKDRKLRVVFCTITYLVTKRACNDEIEIPGKLFERHVDTFLFIIADPNKEIRYRCLQLLENFQVRCCCLNLTVSQTENVRRALLEHLSDPAAAVRMAATSFVEIPPEVEEAVPVLRYVIARVADVSKEVRQAVYKKLGEAYSSIPVEMCYLIMAYGLAEESQHLKGAFVKMLKSWIETCGSLLEFISEMLSQAEDVKILEDTLSLYMKSTDLLNTISLDVTEGQEAKPEEKKEDEMEVEDTSSIKWYMKRFLTLTPAEMMLVNIFYQNHASPEEIKLINIMDIISYSYFLLTNFCHMPKEVSQLPQVPNPDADEDDDFIDAVEADESVAVYKYTDEETAKMNEQYCSIRLVCHTFRALLIIAHCHGLDDSYQQALAELMCDKILLYGPVRSNINGLMTDVVSQTSLGNNSYFHSLPSRWLKSGFVFAATSLLRYIYARRFKFEGKFMGDDPQMEKRHFEVSMTRKILSIISDIKDPFQTSGVSNISIRREELESMVMEKIMEFDPSSYSIEHLIIFDAKLREQMEQTCTQQAELESVKSSTDSGEVEKGVLRKQEEALASLLEKQMAFANIIRQHLKDRWTRIMAIVEALLGQTKSLCSEDAGLAEFPRAILLPQMTFYCSTVVQWQDQNVTDQFCDVLTSKCLGTWCMLNNGKMELWRQLNAFHVALKGALAILEGCINQVDSSDEPMTDNVRRRIEMQTLRCEMYMTTLTDLLVTSVDLQQDAATEDPNNVKLMEDLKDTIWGIVNCSVRSTKYVQSIAIRQGCKLLLTELLHSKDVDPDAVNTADDQKNDEIAVLRLRGLLELAFISPVSERYVASDFKFVKSSRNVSITPEDKNAILSTCALYPTLSYRHLRNFHKVLEQILMRSIHHALQLDVQMAGFSHLISFMIQTILHKSPLYFSMESFAKYFKWLLLITIDKGSVLADKAGFVSLIGALISMYVRRNVYLLVRKFGLPKSITIQDDEAVSMSDLCAMTNPSLALMDLRDMKVLLNHLMTNAGVVRVKTNVKVITDLIDLLNQHMNKIARLYTEKLAGSDGPFTVEAGDPPKINFQADESRSFGDLVDAYDAYISSLGSRTLYVLMVPEEQSASQPESPAVPTRQMTRTGRGAKNYKYASDDSESSQSDDDFDEESD</sequence>
<protein>
    <submittedName>
        <fullName evidence="2">Condensin complex subunit 3-related protein</fullName>
    </submittedName>
</protein>
<dbReference type="GO" id="GO:0000793">
    <property type="term" value="C:condensed chromosome"/>
    <property type="evidence" value="ECO:0007669"/>
    <property type="project" value="TreeGrafter"/>
</dbReference>
<comment type="caution">
    <text evidence="2">The sequence shown here is derived from an EMBL/GenBank/DDBJ whole genome shotgun (WGS) entry which is preliminary data.</text>
</comment>
<dbReference type="PANTHER" id="PTHR14418">
    <property type="entry name" value="CONDENSIN COMPLEX SUBUNIT 3-RELATED"/>
    <property type="match status" value="1"/>
</dbReference>
<evidence type="ECO:0000313" key="2">
    <source>
        <dbReference type="EMBL" id="KAK1443026.1"/>
    </source>
</evidence>
<feature type="compositionally biased region" description="Low complexity" evidence="1">
    <location>
        <begin position="1"/>
        <end position="22"/>
    </location>
</feature>
<dbReference type="InterPro" id="IPR011989">
    <property type="entry name" value="ARM-like"/>
</dbReference>
<proteinExistence type="predicted"/>
<dbReference type="Proteomes" id="UP001230268">
    <property type="component" value="Unassembled WGS sequence"/>
</dbReference>
<reference evidence="2" key="1">
    <citation type="submission" date="2023-08" db="EMBL/GenBank/DDBJ databases">
        <title>Draft sequence of the Babesia gibsoni genome.</title>
        <authorList>
            <person name="Yamagishi J.Y."/>
            <person name="Xuan X.X."/>
        </authorList>
    </citation>
    <scope>NUCLEOTIDE SEQUENCE</scope>
    <source>
        <strain evidence="2">Azabu</strain>
    </source>
</reference>
<dbReference type="Gene3D" id="1.25.10.10">
    <property type="entry name" value="Leucine-rich Repeat Variant"/>
    <property type="match status" value="1"/>
</dbReference>
<evidence type="ECO:0000256" key="1">
    <source>
        <dbReference type="SAM" id="MobiDB-lite"/>
    </source>
</evidence>
<feature type="compositionally biased region" description="Polar residues" evidence="1">
    <location>
        <begin position="98"/>
        <end position="107"/>
    </location>
</feature>
<accession>A0AAD8PE16</accession>
<keyword evidence="3" id="KW-1185">Reference proteome</keyword>
<dbReference type="GO" id="GO:0000796">
    <property type="term" value="C:condensin complex"/>
    <property type="evidence" value="ECO:0007669"/>
    <property type="project" value="InterPro"/>
</dbReference>
<feature type="compositionally biased region" description="Low complexity" evidence="1">
    <location>
        <begin position="36"/>
        <end position="53"/>
    </location>
</feature>
<dbReference type="InterPro" id="IPR016024">
    <property type="entry name" value="ARM-type_fold"/>
</dbReference>
<dbReference type="EMBL" id="JAVEPI010000003">
    <property type="protein sequence ID" value="KAK1443026.1"/>
    <property type="molecule type" value="Genomic_DNA"/>
</dbReference>
<dbReference type="PANTHER" id="PTHR14418:SF5">
    <property type="entry name" value="CONDENSIN COMPLEX SUBUNIT 3"/>
    <property type="match status" value="1"/>
</dbReference>
<feature type="region of interest" description="Disordered" evidence="1">
    <location>
        <begin position="1366"/>
        <end position="1412"/>
    </location>
</feature>
<feature type="compositionally biased region" description="Acidic residues" evidence="1">
    <location>
        <begin position="1396"/>
        <end position="1412"/>
    </location>
</feature>
<name>A0AAD8PE16_BABGI</name>
<dbReference type="GO" id="GO:0007076">
    <property type="term" value="P:mitotic chromosome condensation"/>
    <property type="evidence" value="ECO:0007669"/>
    <property type="project" value="InterPro"/>
</dbReference>
<dbReference type="SUPFAM" id="SSF48371">
    <property type="entry name" value="ARM repeat"/>
    <property type="match status" value="1"/>
</dbReference>